<keyword evidence="2" id="KW-1185">Reference proteome</keyword>
<comment type="caution">
    <text evidence="1">The sequence shown here is derived from an EMBL/GenBank/DDBJ whole genome shotgun (WGS) entry which is preliminary data.</text>
</comment>
<gene>
    <name evidence="1" type="ORF">NLJ89_g11769</name>
</gene>
<sequence>MKLSPIQFIRDQLKRVPLVVYDDLSGKHVVVIGANACLGFEAAKHFARMNPATLIYACRNQGKGEAAPNI</sequence>
<dbReference type="Proteomes" id="UP001148786">
    <property type="component" value="Unassembled WGS sequence"/>
</dbReference>
<dbReference type="OrthoDB" id="542013at2759"/>
<dbReference type="AlphaFoldDB" id="A0A9W8MRB3"/>
<dbReference type="SUPFAM" id="SSF51735">
    <property type="entry name" value="NAD(P)-binding Rossmann-fold domains"/>
    <property type="match status" value="1"/>
</dbReference>
<organism evidence="1 2">
    <name type="scientific">Agrocybe chaxingu</name>
    <dbReference type="NCBI Taxonomy" id="84603"/>
    <lineage>
        <taxon>Eukaryota</taxon>
        <taxon>Fungi</taxon>
        <taxon>Dikarya</taxon>
        <taxon>Basidiomycota</taxon>
        <taxon>Agaricomycotina</taxon>
        <taxon>Agaricomycetes</taxon>
        <taxon>Agaricomycetidae</taxon>
        <taxon>Agaricales</taxon>
        <taxon>Agaricineae</taxon>
        <taxon>Strophariaceae</taxon>
        <taxon>Agrocybe</taxon>
    </lineage>
</organism>
<dbReference type="InterPro" id="IPR036291">
    <property type="entry name" value="NAD(P)-bd_dom_sf"/>
</dbReference>
<evidence type="ECO:0000313" key="2">
    <source>
        <dbReference type="Proteomes" id="UP001148786"/>
    </source>
</evidence>
<dbReference type="Gene3D" id="3.40.50.720">
    <property type="entry name" value="NAD(P)-binding Rossmann-like Domain"/>
    <property type="match status" value="1"/>
</dbReference>
<protein>
    <submittedName>
        <fullName evidence="1">Uncharacterized protein</fullName>
    </submittedName>
</protein>
<dbReference type="EMBL" id="JANKHO010003009">
    <property type="protein sequence ID" value="KAJ3486887.1"/>
    <property type="molecule type" value="Genomic_DNA"/>
</dbReference>
<proteinExistence type="predicted"/>
<evidence type="ECO:0000313" key="1">
    <source>
        <dbReference type="EMBL" id="KAJ3486887.1"/>
    </source>
</evidence>
<accession>A0A9W8MRB3</accession>
<reference evidence="1" key="1">
    <citation type="submission" date="2022-07" db="EMBL/GenBank/DDBJ databases">
        <title>Genome Sequence of Agrocybe chaxingu.</title>
        <authorList>
            <person name="Buettner E."/>
        </authorList>
    </citation>
    <scope>NUCLEOTIDE SEQUENCE</scope>
    <source>
        <strain evidence="1">MP-N11</strain>
    </source>
</reference>
<name>A0A9W8MRB3_9AGAR</name>